<evidence type="ECO:0000256" key="1">
    <source>
        <dbReference type="ARBA" id="ARBA00010088"/>
    </source>
</evidence>
<protein>
    <submittedName>
        <fullName evidence="6">Proteinase</fullName>
    </submittedName>
</protein>
<feature type="chain" id="PRO_5007581062" evidence="4">
    <location>
        <begin position="17"/>
        <end position="633"/>
    </location>
</feature>
<evidence type="ECO:0000313" key="7">
    <source>
        <dbReference type="Proteomes" id="UP000076580"/>
    </source>
</evidence>
<feature type="compositionally biased region" description="Basic and acidic residues" evidence="3">
    <location>
        <begin position="217"/>
        <end position="233"/>
    </location>
</feature>
<dbReference type="RefSeq" id="XP_040661396.1">
    <property type="nucleotide sequence ID" value="XM_040800513.1"/>
</dbReference>
<dbReference type="InParanoid" id="A0A151GY63"/>
<dbReference type="InterPro" id="IPR029058">
    <property type="entry name" value="AB_hydrolase_fold"/>
</dbReference>
<keyword evidence="2" id="KW-0378">Hydrolase</keyword>
<dbReference type="STRING" id="98403.A0A151GY63"/>
<name>A0A151GY63_DRECN</name>
<dbReference type="InterPro" id="IPR013595">
    <property type="entry name" value="Pept_S33_TAP-like_C"/>
</dbReference>
<dbReference type="EMBL" id="LAYC01000001">
    <property type="protein sequence ID" value="KYK62044.1"/>
    <property type="molecule type" value="Genomic_DNA"/>
</dbReference>
<reference evidence="6 7" key="1">
    <citation type="journal article" date="2016" name="Sci. Rep.">
        <title>Insights into Adaptations to a Near-Obligate Nematode Endoparasitic Lifestyle from the Finished Genome of Drechmeria coniospora.</title>
        <authorList>
            <person name="Zhang L."/>
            <person name="Zhou Z."/>
            <person name="Guo Q."/>
            <person name="Fokkens L."/>
            <person name="Miskei M."/>
            <person name="Pocsi I."/>
            <person name="Zhang W."/>
            <person name="Chen M."/>
            <person name="Wang L."/>
            <person name="Sun Y."/>
            <person name="Donzelli B.G."/>
            <person name="Gibson D.M."/>
            <person name="Nelson D.R."/>
            <person name="Luo J.G."/>
            <person name="Rep M."/>
            <person name="Liu H."/>
            <person name="Yang S."/>
            <person name="Wang J."/>
            <person name="Krasnoff S.B."/>
            <person name="Xu Y."/>
            <person name="Molnar I."/>
            <person name="Lin M."/>
        </authorList>
    </citation>
    <scope>NUCLEOTIDE SEQUENCE [LARGE SCALE GENOMIC DNA]</scope>
    <source>
        <strain evidence="6 7">ARSEF 6962</strain>
    </source>
</reference>
<dbReference type="SUPFAM" id="SSF53474">
    <property type="entry name" value="alpha/beta-Hydrolases"/>
    <property type="match status" value="1"/>
</dbReference>
<evidence type="ECO:0000256" key="2">
    <source>
        <dbReference type="ARBA" id="ARBA00022801"/>
    </source>
</evidence>
<dbReference type="AlphaFoldDB" id="A0A151GY63"/>
<dbReference type="Gene3D" id="3.40.50.1820">
    <property type="entry name" value="alpha/beta hydrolase"/>
    <property type="match status" value="1"/>
</dbReference>
<dbReference type="Pfam" id="PF08386">
    <property type="entry name" value="Abhydrolase_4"/>
    <property type="match status" value="1"/>
</dbReference>
<dbReference type="PANTHER" id="PTHR43248">
    <property type="entry name" value="2-SUCCINYL-6-HYDROXY-2,4-CYCLOHEXADIENE-1-CARBOXYLATE SYNTHASE"/>
    <property type="match status" value="1"/>
</dbReference>
<feature type="region of interest" description="Disordered" evidence="3">
    <location>
        <begin position="425"/>
        <end position="447"/>
    </location>
</feature>
<comment type="similarity">
    <text evidence="1">Belongs to the peptidase S33 family.</text>
</comment>
<feature type="domain" description="Peptidase S33 tripeptidyl aminopeptidase-like C-terminal" evidence="5">
    <location>
        <begin position="479"/>
        <end position="596"/>
    </location>
</feature>
<dbReference type="PANTHER" id="PTHR43248:SF25">
    <property type="entry name" value="AB HYDROLASE-1 DOMAIN-CONTAINING PROTEIN-RELATED"/>
    <property type="match status" value="1"/>
</dbReference>
<dbReference type="GO" id="GO:0016787">
    <property type="term" value="F:hydrolase activity"/>
    <property type="evidence" value="ECO:0007669"/>
    <property type="project" value="UniProtKB-KW"/>
</dbReference>
<dbReference type="InterPro" id="IPR051601">
    <property type="entry name" value="Serine_prot/Carboxylest_S33"/>
</dbReference>
<dbReference type="GeneID" id="63715832"/>
<gene>
    <name evidence="6" type="ORF">DCS_03189</name>
</gene>
<feature type="signal peptide" evidence="4">
    <location>
        <begin position="1"/>
        <end position="16"/>
    </location>
</feature>
<dbReference type="Proteomes" id="UP000076580">
    <property type="component" value="Chromosome 01"/>
</dbReference>
<organism evidence="6 7">
    <name type="scientific">Drechmeria coniospora</name>
    <name type="common">Nematophagous fungus</name>
    <name type="synonym">Meria coniospora</name>
    <dbReference type="NCBI Taxonomy" id="98403"/>
    <lineage>
        <taxon>Eukaryota</taxon>
        <taxon>Fungi</taxon>
        <taxon>Dikarya</taxon>
        <taxon>Ascomycota</taxon>
        <taxon>Pezizomycotina</taxon>
        <taxon>Sordariomycetes</taxon>
        <taxon>Hypocreomycetidae</taxon>
        <taxon>Hypocreales</taxon>
        <taxon>Ophiocordycipitaceae</taxon>
        <taxon>Drechmeria</taxon>
    </lineage>
</organism>
<evidence type="ECO:0000313" key="6">
    <source>
        <dbReference type="EMBL" id="KYK62044.1"/>
    </source>
</evidence>
<proteinExistence type="inferred from homology"/>
<keyword evidence="7" id="KW-1185">Reference proteome</keyword>
<evidence type="ECO:0000259" key="5">
    <source>
        <dbReference type="Pfam" id="PF08386"/>
    </source>
</evidence>
<accession>A0A151GY63</accession>
<comment type="caution">
    <text evidence="6">The sequence shown here is derived from an EMBL/GenBank/DDBJ whole genome shotgun (WGS) entry which is preliminary data.</text>
</comment>
<keyword evidence="4" id="KW-0732">Signal</keyword>
<feature type="region of interest" description="Disordered" evidence="3">
    <location>
        <begin position="217"/>
        <end position="243"/>
    </location>
</feature>
<evidence type="ECO:0000256" key="3">
    <source>
        <dbReference type="SAM" id="MobiDB-lite"/>
    </source>
</evidence>
<evidence type="ECO:0000256" key="4">
    <source>
        <dbReference type="SAM" id="SignalP"/>
    </source>
</evidence>
<sequence length="633" mass="69151">MMRILFLLGLATLSLSRSEKKRFDWASITPSRDLEYYPCYDAFKCARLILPLDWLNASDTRTIALAVIKLPALVANSDATFAGPILTNPGGPGGSGVDFLKYFGHRLRNIVDEPGKRHYEIVSFDPRGISNSWPRTDCFPGDMLARDALRLEMRGSGPLDGSSGAVPYMLGLQDAFGQRCRAAESEGLNGGHIMEFASTPSVARDMVEIVDKMADLRKREGQGDDGRGAELRKRHDRHDDDEDDVPRLQYIGFSYGTILGNYFASMFPERIGRLVLDGVANADDYSNGPVRAHLGASDEERLADAVQGWLTNLVDSDKIVNAFFSGCHSAGRHVCPLVRDGDESGSDIEARFHVFLSAIDEDPISGMTAAGMPVVVRSRDVREVMGSVLYRPLQQFKLLASALDGLMTGNATQFIKKMEARGSLPSLRDSCQSNGNGSEAEVDRSEGGQAVLCGDGDSLVGKGAGWWRRYVDKQVAMSSLMGAYWSRIRIRCSSWTFRTNWSFKGPFTSPRFERSPRGRPVKGKPAAAILFLSNRLDPVTPLKAARAMAAKHPDAGVLVQEALGHCALASGDSHCTTKAVREYLDSGVIPSGDKSCEIKCGPWDEDCSIDGVPHALQALNMPQQQRFPLGLSF</sequence>